<keyword evidence="1 6" id="KW-0489">Methyltransferase</keyword>
<dbReference type="InterPro" id="IPR001077">
    <property type="entry name" value="COMT_C"/>
</dbReference>
<dbReference type="Proteomes" id="UP001150924">
    <property type="component" value="Unassembled WGS sequence"/>
</dbReference>
<evidence type="ECO:0000313" key="7">
    <source>
        <dbReference type="Proteomes" id="UP001150924"/>
    </source>
</evidence>
<dbReference type="AlphaFoldDB" id="A0A9X3ET69"/>
<keyword evidence="2" id="KW-0808">Transferase</keyword>
<dbReference type="SUPFAM" id="SSF46785">
    <property type="entry name" value="Winged helix' DNA-binding domain"/>
    <property type="match status" value="1"/>
</dbReference>
<dbReference type="GO" id="GO:0008171">
    <property type="term" value="F:O-methyltransferase activity"/>
    <property type="evidence" value="ECO:0007669"/>
    <property type="project" value="InterPro"/>
</dbReference>
<dbReference type="InterPro" id="IPR036390">
    <property type="entry name" value="WH_DNA-bd_sf"/>
</dbReference>
<dbReference type="Gene3D" id="1.10.10.10">
    <property type="entry name" value="Winged helix-like DNA-binding domain superfamily/Winged helix DNA-binding domain"/>
    <property type="match status" value="1"/>
</dbReference>
<organism evidence="6 7">
    <name type="scientific">Nannocystis pusilla</name>
    <dbReference type="NCBI Taxonomy" id="889268"/>
    <lineage>
        <taxon>Bacteria</taxon>
        <taxon>Pseudomonadati</taxon>
        <taxon>Myxococcota</taxon>
        <taxon>Polyangia</taxon>
        <taxon>Nannocystales</taxon>
        <taxon>Nannocystaceae</taxon>
        <taxon>Nannocystis</taxon>
    </lineage>
</organism>
<keyword evidence="3" id="KW-0949">S-adenosyl-L-methionine</keyword>
<dbReference type="Pfam" id="PF00891">
    <property type="entry name" value="Methyltransf_2"/>
    <property type="match status" value="1"/>
</dbReference>
<feature type="domain" description="O-methyltransferase dimerisation" evidence="5">
    <location>
        <begin position="16"/>
        <end position="91"/>
    </location>
</feature>
<evidence type="ECO:0000256" key="3">
    <source>
        <dbReference type="ARBA" id="ARBA00022691"/>
    </source>
</evidence>
<dbReference type="SUPFAM" id="SSF53335">
    <property type="entry name" value="S-adenosyl-L-methionine-dependent methyltransferases"/>
    <property type="match status" value="1"/>
</dbReference>
<reference evidence="6" key="1">
    <citation type="submission" date="2022-11" db="EMBL/GenBank/DDBJ databases">
        <title>Minimal conservation of predation-associated metabolite biosynthetic gene clusters underscores biosynthetic potential of Myxococcota including descriptions for ten novel species: Archangium lansinium sp. nov., Myxococcus landrumus sp. nov., Nannocystis bai.</title>
        <authorList>
            <person name="Ahearne A."/>
            <person name="Stevens C."/>
            <person name="Phillips K."/>
        </authorList>
    </citation>
    <scope>NUCLEOTIDE SEQUENCE</scope>
    <source>
        <strain evidence="6">Na p29</strain>
    </source>
</reference>
<evidence type="ECO:0000259" key="4">
    <source>
        <dbReference type="Pfam" id="PF00891"/>
    </source>
</evidence>
<comment type="caution">
    <text evidence="6">The sequence shown here is derived from an EMBL/GenBank/DDBJ whole genome shotgun (WGS) entry which is preliminary data.</text>
</comment>
<dbReference type="EMBL" id="JAPNKE010000002">
    <property type="protein sequence ID" value="MCY1009697.1"/>
    <property type="molecule type" value="Genomic_DNA"/>
</dbReference>
<dbReference type="Pfam" id="PF08100">
    <property type="entry name" value="Dimerisation"/>
    <property type="match status" value="1"/>
</dbReference>
<accession>A0A9X3ET69</accession>
<dbReference type="InterPro" id="IPR012967">
    <property type="entry name" value="COMT_dimerisation"/>
</dbReference>
<sequence>MRSIDAHPATPRQVLLHLLHGKFVARCIGLAAELGIADRLRDGPRAIEQLAEDTGSHPWALYRVMRALAGIGVFAESGERTFALTPLSQALRSDTPASMRGMARWLGAEPESWRAWGDLGLSVRTGEPACPEVFDYFAANPRAGEIFDEAMISNSASTAQAVATAYDFSTAGHVVDVGGGLGALLLAIRAAHPTLRATLFEMPHVVARARATLADEADWLTLAAGDFSKGRCPRATRTCSST</sequence>
<feature type="domain" description="O-methyltransferase C-terminal" evidence="4">
    <location>
        <begin position="133"/>
        <end position="235"/>
    </location>
</feature>
<evidence type="ECO:0000259" key="5">
    <source>
        <dbReference type="Pfam" id="PF08100"/>
    </source>
</evidence>
<dbReference type="PROSITE" id="PS51683">
    <property type="entry name" value="SAM_OMT_II"/>
    <property type="match status" value="1"/>
</dbReference>
<dbReference type="PANTHER" id="PTHR43712">
    <property type="entry name" value="PUTATIVE (AFU_ORTHOLOGUE AFUA_4G14580)-RELATED"/>
    <property type="match status" value="1"/>
</dbReference>
<evidence type="ECO:0000256" key="1">
    <source>
        <dbReference type="ARBA" id="ARBA00022603"/>
    </source>
</evidence>
<dbReference type="InterPro" id="IPR036388">
    <property type="entry name" value="WH-like_DNA-bd_sf"/>
</dbReference>
<evidence type="ECO:0000256" key="2">
    <source>
        <dbReference type="ARBA" id="ARBA00022679"/>
    </source>
</evidence>
<dbReference type="InterPro" id="IPR016461">
    <property type="entry name" value="COMT-like"/>
</dbReference>
<evidence type="ECO:0000313" key="6">
    <source>
        <dbReference type="EMBL" id="MCY1009697.1"/>
    </source>
</evidence>
<dbReference type="GO" id="GO:0032259">
    <property type="term" value="P:methylation"/>
    <property type="evidence" value="ECO:0007669"/>
    <property type="project" value="UniProtKB-KW"/>
</dbReference>
<protein>
    <submittedName>
        <fullName evidence="6">Methyltransferase</fullName>
    </submittedName>
</protein>
<gene>
    <name evidence="6" type="ORF">OV079_29860</name>
</gene>
<dbReference type="GO" id="GO:0046983">
    <property type="term" value="F:protein dimerization activity"/>
    <property type="evidence" value="ECO:0007669"/>
    <property type="project" value="InterPro"/>
</dbReference>
<dbReference type="PANTHER" id="PTHR43712:SF2">
    <property type="entry name" value="O-METHYLTRANSFERASE CICE"/>
    <property type="match status" value="1"/>
</dbReference>
<proteinExistence type="predicted"/>
<dbReference type="Gene3D" id="3.40.50.150">
    <property type="entry name" value="Vaccinia Virus protein VP39"/>
    <property type="match status" value="1"/>
</dbReference>
<name>A0A9X3ET69_9BACT</name>
<dbReference type="InterPro" id="IPR029063">
    <property type="entry name" value="SAM-dependent_MTases_sf"/>
</dbReference>
<keyword evidence="7" id="KW-1185">Reference proteome</keyword>